<dbReference type="Pfam" id="PF10528">
    <property type="entry name" value="GLEYA"/>
    <property type="match status" value="1"/>
</dbReference>
<reference evidence="4 5" key="1">
    <citation type="submission" date="2018-02" db="EMBL/GenBank/DDBJ databases">
        <title>Fusarium culmorum secondary metabolites in fungal-bacterial-plant interactions.</title>
        <authorList>
            <person name="Schmidt R."/>
        </authorList>
    </citation>
    <scope>NUCLEOTIDE SEQUENCE [LARGE SCALE GENOMIC DNA]</scope>
    <source>
        <strain evidence="4 5">PV</strain>
    </source>
</reference>
<feature type="compositionally biased region" description="Low complexity" evidence="1">
    <location>
        <begin position="71"/>
        <end position="110"/>
    </location>
</feature>
<dbReference type="InterPro" id="IPR018871">
    <property type="entry name" value="GLEYA_adhesin_domain"/>
</dbReference>
<feature type="compositionally biased region" description="Polar residues" evidence="1">
    <location>
        <begin position="57"/>
        <end position="70"/>
    </location>
</feature>
<feature type="signal peptide" evidence="2">
    <location>
        <begin position="1"/>
        <end position="20"/>
    </location>
</feature>
<organism evidence="4 5">
    <name type="scientific">Fusarium culmorum</name>
    <dbReference type="NCBI Taxonomy" id="5516"/>
    <lineage>
        <taxon>Eukaryota</taxon>
        <taxon>Fungi</taxon>
        <taxon>Dikarya</taxon>
        <taxon>Ascomycota</taxon>
        <taxon>Pezizomycotina</taxon>
        <taxon>Sordariomycetes</taxon>
        <taxon>Hypocreomycetidae</taxon>
        <taxon>Hypocreales</taxon>
        <taxon>Nectriaceae</taxon>
        <taxon>Fusarium</taxon>
    </lineage>
</organism>
<feature type="domain" description="PA14" evidence="3">
    <location>
        <begin position="136"/>
        <end position="296"/>
    </location>
</feature>
<keyword evidence="2" id="KW-0732">Signal</keyword>
<evidence type="ECO:0000256" key="2">
    <source>
        <dbReference type="SAM" id="SignalP"/>
    </source>
</evidence>
<feature type="chain" id="PRO_5015611204" description="PA14 domain-containing protein" evidence="2">
    <location>
        <begin position="21"/>
        <end position="321"/>
    </location>
</feature>
<dbReference type="OMA" id="VLAGPCK"/>
<evidence type="ECO:0000313" key="4">
    <source>
        <dbReference type="EMBL" id="PTD05415.1"/>
    </source>
</evidence>
<protein>
    <recommendedName>
        <fullName evidence="3">PA14 domain-containing protein</fullName>
    </recommendedName>
</protein>
<dbReference type="Gene3D" id="2.60.120.1560">
    <property type="match status" value="1"/>
</dbReference>
<dbReference type="Proteomes" id="UP000241587">
    <property type="component" value="Unassembled WGS sequence"/>
</dbReference>
<comment type="caution">
    <text evidence="4">The sequence shown here is derived from an EMBL/GenBank/DDBJ whole genome shotgun (WGS) entry which is preliminary data.</text>
</comment>
<dbReference type="PROSITE" id="PS51820">
    <property type="entry name" value="PA14"/>
    <property type="match status" value="1"/>
</dbReference>
<keyword evidence="5" id="KW-1185">Reference proteome</keyword>
<evidence type="ECO:0000259" key="3">
    <source>
        <dbReference type="PROSITE" id="PS51820"/>
    </source>
</evidence>
<dbReference type="OrthoDB" id="4388755at2759"/>
<gene>
    <name evidence="4" type="ORF">FCULG_00000174</name>
</gene>
<sequence length="321" mass="33617">MKSNAVIAVLVSLGSSGVLAGPCKPVTSQTTQLTSATTEESTLIDLTTTIVASETTAESLIPSTTDVSSQTTEDPTVEVPTTTATAEPTSDEPAATSDASTTIAEPTTTTSGPPLCQTPIPCDNLGLDWAYYSSPTPNTDTTYSNFNPTSFKQDNPLYTGTTRRIGGIFESQTSASGPIYGTSQNFPLDFFALNHHGYIYTCEAGTYKFDIPYANDAVYLWVGQSAYAGWAKGNAPAKALYNQPDHIAGSASYEIAIPAGLYIPIRVVYGQAQSGGGFTFKVTAPSGQVLLGDNADSSGLVVRHSCDGVNAPQFPPFGQEV</sequence>
<dbReference type="AlphaFoldDB" id="A0A2T4GPF8"/>
<evidence type="ECO:0000313" key="5">
    <source>
        <dbReference type="Proteomes" id="UP000241587"/>
    </source>
</evidence>
<proteinExistence type="predicted"/>
<dbReference type="EMBL" id="PVEM01000012">
    <property type="protein sequence ID" value="PTD05415.1"/>
    <property type="molecule type" value="Genomic_DNA"/>
</dbReference>
<evidence type="ECO:0000256" key="1">
    <source>
        <dbReference type="SAM" id="MobiDB-lite"/>
    </source>
</evidence>
<dbReference type="InterPro" id="IPR037524">
    <property type="entry name" value="PA14/GLEYA"/>
</dbReference>
<name>A0A2T4GPF8_FUSCU</name>
<accession>A0A2T4GPF8</accession>
<feature type="region of interest" description="Disordered" evidence="1">
    <location>
        <begin position="57"/>
        <end position="117"/>
    </location>
</feature>